<evidence type="ECO:0000256" key="11">
    <source>
        <dbReference type="ARBA" id="ARBA00035703"/>
    </source>
</evidence>
<evidence type="ECO:0000256" key="8">
    <source>
        <dbReference type="ARBA" id="ARBA00023136"/>
    </source>
</evidence>
<feature type="compositionally biased region" description="Basic and acidic residues" evidence="14">
    <location>
        <begin position="94"/>
        <end position="104"/>
    </location>
</feature>
<keyword evidence="3" id="KW-0997">Cell inner membrane</keyword>
<keyword evidence="13" id="KW-0175">Coiled coil</keyword>
<keyword evidence="9" id="KW-0131">Cell cycle</keyword>
<dbReference type="EMBL" id="JAAONZ010000001">
    <property type="protein sequence ID" value="NHO64293.1"/>
    <property type="molecule type" value="Genomic_DNA"/>
</dbReference>
<keyword evidence="7" id="KW-1133">Transmembrane helix</keyword>
<evidence type="ECO:0000256" key="1">
    <source>
        <dbReference type="ARBA" id="ARBA00004377"/>
    </source>
</evidence>
<comment type="similarity">
    <text evidence="10">Belongs to the ZapG family.</text>
</comment>
<evidence type="ECO:0000313" key="16">
    <source>
        <dbReference type="Proteomes" id="UP000787472"/>
    </source>
</evidence>
<evidence type="ECO:0000256" key="13">
    <source>
        <dbReference type="SAM" id="Coils"/>
    </source>
</evidence>
<proteinExistence type="inferred from homology"/>
<comment type="caution">
    <text evidence="15">The sequence shown here is derived from an EMBL/GenBank/DDBJ whole genome shotgun (WGS) entry which is preliminary data.</text>
</comment>
<protein>
    <recommendedName>
        <fullName evidence="11">Z-ring associated protein G</fullName>
    </recommendedName>
    <alternativeName>
        <fullName evidence="12">Cell division protein ZapG</fullName>
    </alternativeName>
</protein>
<dbReference type="PANTHER" id="PTHR39579">
    <property type="entry name" value="INNER MEMBRANE PROTEIN YHCB"/>
    <property type="match status" value="1"/>
</dbReference>
<keyword evidence="8" id="KW-0472">Membrane</keyword>
<evidence type="ECO:0000256" key="6">
    <source>
        <dbReference type="ARBA" id="ARBA00022960"/>
    </source>
</evidence>
<dbReference type="Pfam" id="PF06295">
    <property type="entry name" value="ZapG-like"/>
    <property type="match status" value="1"/>
</dbReference>
<accession>A0A9E5JPN2</accession>
<keyword evidence="6" id="KW-0133">Cell shape</keyword>
<dbReference type="RefSeq" id="WP_167181176.1">
    <property type="nucleotide sequence ID" value="NZ_JAAONZ010000001.1"/>
</dbReference>
<feature type="compositionally biased region" description="Polar residues" evidence="14">
    <location>
        <begin position="142"/>
        <end position="151"/>
    </location>
</feature>
<dbReference type="Proteomes" id="UP000787472">
    <property type="component" value="Unassembled WGS sequence"/>
</dbReference>
<sequence>MIAIAALIIGGVLGVILVKALHPDEQENRELEDRLKKAEDQLKTYQHEITEHFTETSQLVNKLTQSYKEVHEYLAESALKLTTPDMSRQLIDAGDGKLLTHDTNKATGSGDDSAAEAPRDWAPRSPSGKGQLSEDFGHDQTTENGASKATS</sequence>
<evidence type="ECO:0000256" key="9">
    <source>
        <dbReference type="ARBA" id="ARBA00023306"/>
    </source>
</evidence>
<evidence type="ECO:0000256" key="3">
    <source>
        <dbReference type="ARBA" id="ARBA00022519"/>
    </source>
</evidence>
<evidence type="ECO:0000256" key="7">
    <source>
        <dbReference type="ARBA" id="ARBA00022989"/>
    </source>
</evidence>
<keyword evidence="4" id="KW-0132">Cell division</keyword>
<organism evidence="15 16">
    <name type="scientific">Pseudomaricurvus hydrocarbonicus</name>
    <dbReference type="NCBI Taxonomy" id="1470433"/>
    <lineage>
        <taxon>Bacteria</taxon>
        <taxon>Pseudomonadati</taxon>
        <taxon>Pseudomonadota</taxon>
        <taxon>Gammaproteobacteria</taxon>
        <taxon>Cellvibrionales</taxon>
        <taxon>Cellvibrionaceae</taxon>
        <taxon>Pseudomaricurvus</taxon>
    </lineage>
</organism>
<feature type="region of interest" description="Disordered" evidence="14">
    <location>
        <begin position="93"/>
        <end position="151"/>
    </location>
</feature>
<evidence type="ECO:0000256" key="14">
    <source>
        <dbReference type="SAM" id="MobiDB-lite"/>
    </source>
</evidence>
<evidence type="ECO:0000256" key="10">
    <source>
        <dbReference type="ARBA" id="ARBA00035657"/>
    </source>
</evidence>
<keyword evidence="16" id="KW-1185">Reference proteome</keyword>
<dbReference type="GO" id="GO:0005886">
    <property type="term" value="C:plasma membrane"/>
    <property type="evidence" value="ECO:0007669"/>
    <property type="project" value="UniProtKB-SubCell"/>
</dbReference>
<dbReference type="GO" id="GO:0008360">
    <property type="term" value="P:regulation of cell shape"/>
    <property type="evidence" value="ECO:0007669"/>
    <property type="project" value="UniProtKB-KW"/>
</dbReference>
<gene>
    <name evidence="15" type="ORF">G8770_01870</name>
</gene>
<keyword evidence="2" id="KW-1003">Cell membrane</keyword>
<dbReference type="AlphaFoldDB" id="A0A9E5JPN2"/>
<comment type="subcellular location">
    <subcellularLocation>
        <location evidence="1">Cell inner membrane</location>
        <topology evidence="1">Single-pass membrane protein</topology>
    </subcellularLocation>
</comment>
<name>A0A9E5JPN2_9GAMM</name>
<reference evidence="15" key="1">
    <citation type="submission" date="2020-03" db="EMBL/GenBank/DDBJ databases">
        <authorList>
            <person name="Guo F."/>
        </authorList>
    </citation>
    <scope>NUCLEOTIDE SEQUENCE</scope>
    <source>
        <strain evidence="15">JCM 30134</strain>
    </source>
</reference>
<dbReference type="PANTHER" id="PTHR39579:SF1">
    <property type="entry name" value="INNER MEMBRANE PROTEIN YHCB"/>
    <property type="match status" value="1"/>
</dbReference>
<evidence type="ECO:0000256" key="12">
    <source>
        <dbReference type="ARBA" id="ARBA00035727"/>
    </source>
</evidence>
<evidence type="ECO:0000256" key="2">
    <source>
        <dbReference type="ARBA" id="ARBA00022475"/>
    </source>
</evidence>
<evidence type="ECO:0000256" key="5">
    <source>
        <dbReference type="ARBA" id="ARBA00022692"/>
    </source>
</evidence>
<dbReference type="GO" id="GO:0051301">
    <property type="term" value="P:cell division"/>
    <property type="evidence" value="ECO:0007669"/>
    <property type="project" value="UniProtKB-KW"/>
</dbReference>
<evidence type="ECO:0000256" key="4">
    <source>
        <dbReference type="ARBA" id="ARBA00022618"/>
    </source>
</evidence>
<dbReference type="InterPro" id="IPR009386">
    <property type="entry name" value="ZapG-like"/>
</dbReference>
<evidence type="ECO:0000313" key="15">
    <source>
        <dbReference type="EMBL" id="NHO64293.1"/>
    </source>
</evidence>
<keyword evidence="5" id="KW-0812">Transmembrane</keyword>
<feature type="coiled-coil region" evidence="13">
    <location>
        <begin position="21"/>
        <end position="55"/>
    </location>
</feature>